<evidence type="ECO:0000256" key="5">
    <source>
        <dbReference type="SAM" id="MobiDB-lite"/>
    </source>
</evidence>
<dbReference type="InterPro" id="IPR042175">
    <property type="entry name" value="Cell/Rod_MreC_2"/>
</dbReference>
<dbReference type="Gene3D" id="2.40.10.350">
    <property type="entry name" value="Rod shape-determining protein MreC, domain 2"/>
    <property type="match status" value="1"/>
</dbReference>
<keyword evidence="6" id="KW-0812">Transmembrane</keyword>
<comment type="similarity">
    <text evidence="1">Belongs to the MreC family.</text>
</comment>
<keyword evidence="6" id="KW-0472">Membrane</keyword>
<evidence type="ECO:0000259" key="7">
    <source>
        <dbReference type="Pfam" id="PF04085"/>
    </source>
</evidence>
<reference evidence="9" key="1">
    <citation type="submission" date="2017-09" db="EMBL/GenBank/DDBJ databases">
        <title>Depth-based differentiation of microbial function through sediment-hosted aquifers and enrichment of novel symbionts in the deep terrestrial subsurface.</title>
        <authorList>
            <person name="Probst A.J."/>
            <person name="Ladd B."/>
            <person name="Jarett J.K."/>
            <person name="Geller-Mcgrath D.E."/>
            <person name="Sieber C.M.K."/>
            <person name="Emerson J.B."/>
            <person name="Anantharaman K."/>
            <person name="Thomas B.C."/>
            <person name="Malmstrom R."/>
            <person name="Stieglmeier M."/>
            <person name="Klingl A."/>
            <person name="Woyke T."/>
            <person name="Ryan C.M."/>
            <person name="Banfield J.F."/>
        </authorList>
    </citation>
    <scope>NUCLEOTIDE SEQUENCE [LARGE SCALE GENOMIC DNA]</scope>
</reference>
<evidence type="ECO:0000256" key="1">
    <source>
        <dbReference type="ARBA" id="ARBA00009369"/>
    </source>
</evidence>
<evidence type="ECO:0000256" key="2">
    <source>
        <dbReference type="ARBA" id="ARBA00013855"/>
    </source>
</evidence>
<evidence type="ECO:0000313" key="9">
    <source>
        <dbReference type="Proteomes" id="UP000230837"/>
    </source>
</evidence>
<accession>A0A2M7IPZ2</accession>
<comment type="caution">
    <text evidence="8">The sequence shown here is derived from an EMBL/GenBank/DDBJ whole genome shotgun (WGS) entry which is preliminary data.</text>
</comment>
<gene>
    <name evidence="8" type="ORF">COZ82_00055</name>
</gene>
<dbReference type="InterPro" id="IPR042177">
    <property type="entry name" value="Cell/Rod_1"/>
</dbReference>
<feature type="domain" description="Rod shape-determining protein MreC beta-barrel core" evidence="7">
    <location>
        <begin position="124"/>
        <end position="263"/>
    </location>
</feature>
<keyword evidence="3" id="KW-0133">Cell shape</keyword>
<dbReference type="GO" id="GO:0005886">
    <property type="term" value="C:plasma membrane"/>
    <property type="evidence" value="ECO:0007669"/>
    <property type="project" value="TreeGrafter"/>
</dbReference>
<organism evidence="8 9">
    <name type="scientific">Candidatus Kaiserbacteria bacterium CG_4_8_14_3_um_filter_38_9</name>
    <dbReference type="NCBI Taxonomy" id="1974599"/>
    <lineage>
        <taxon>Bacteria</taxon>
        <taxon>Candidatus Kaiseribacteriota</taxon>
    </lineage>
</organism>
<name>A0A2M7IPZ2_9BACT</name>
<evidence type="ECO:0000256" key="3">
    <source>
        <dbReference type="ARBA" id="ARBA00022960"/>
    </source>
</evidence>
<proteinExistence type="inferred from homology"/>
<dbReference type="PANTHER" id="PTHR34138">
    <property type="entry name" value="CELL SHAPE-DETERMINING PROTEIN MREC"/>
    <property type="match status" value="1"/>
</dbReference>
<dbReference type="PANTHER" id="PTHR34138:SF1">
    <property type="entry name" value="CELL SHAPE-DETERMINING PROTEIN MREC"/>
    <property type="match status" value="1"/>
</dbReference>
<dbReference type="AlphaFoldDB" id="A0A2M7IPZ2"/>
<dbReference type="Gene3D" id="2.40.10.340">
    <property type="entry name" value="Rod shape-determining protein MreC, domain 1"/>
    <property type="match status" value="1"/>
</dbReference>
<dbReference type="GO" id="GO:0008360">
    <property type="term" value="P:regulation of cell shape"/>
    <property type="evidence" value="ECO:0007669"/>
    <property type="project" value="UniProtKB-KW"/>
</dbReference>
<dbReference type="Pfam" id="PF04085">
    <property type="entry name" value="MreC"/>
    <property type="match status" value="1"/>
</dbReference>
<evidence type="ECO:0000313" key="8">
    <source>
        <dbReference type="EMBL" id="PIW97348.1"/>
    </source>
</evidence>
<keyword evidence="6" id="KW-1133">Transmembrane helix</keyword>
<feature type="transmembrane region" description="Helical" evidence="6">
    <location>
        <begin position="20"/>
        <end position="42"/>
    </location>
</feature>
<dbReference type="EMBL" id="PFHR01000003">
    <property type="protein sequence ID" value="PIW97348.1"/>
    <property type="molecule type" value="Genomic_DNA"/>
</dbReference>
<dbReference type="InterPro" id="IPR007221">
    <property type="entry name" value="MreC"/>
</dbReference>
<evidence type="ECO:0000256" key="4">
    <source>
        <dbReference type="ARBA" id="ARBA00032089"/>
    </source>
</evidence>
<dbReference type="Proteomes" id="UP000230837">
    <property type="component" value="Unassembled WGS sequence"/>
</dbReference>
<protein>
    <recommendedName>
        <fullName evidence="2">Cell shape-determining protein MreC</fullName>
    </recommendedName>
    <alternativeName>
        <fullName evidence="4">Cell shape protein MreC</fullName>
    </alternativeName>
</protein>
<feature type="region of interest" description="Disordered" evidence="5">
    <location>
        <begin position="299"/>
        <end position="318"/>
    </location>
</feature>
<dbReference type="InterPro" id="IPR055342">
    <property type="entry name" value="MreC_beta-barrel_core"/>
</dbReference>
<sequence length="318" mass="35019">MKKYSLIKRESYRRISLIKLALLIIIILGVLTLTILSVPRILTGAVQMFWLPFDDLRVWMTESSGSFPQYFRDRKALLFELDQLRVQLSTNQANENTINKLQAENQDFRTLLNSVPAERFLARVVARPNQLPYDQLLIDLGSNQGVLENVPVFLGKDQVIGIVTKVNNDTSLVTLISTPNFIATAYIIGPNIYTYTEGMGGGIIRITVPPGVPLQRGNLVILPAIDSGVYGTVSEISTSPTQPEQYGYVSPGASLQSLKYLTIGRTPVTPHTFAVADKLVKTITSNLLLVPVPEEKLVMPPTENASSSQTSSTVTITN</sequence>
<evidence type="ECO:0000256" key="6">
    <source>
        <dbReference type="SAM" id="Phobius"/>
    </source>
</evidence>